<dbReference type="InterPro" id="IPR015422">
    <property type="entry name" value="PyrdxlP-dep_Trfase_small"/>
</dbReference>
<dbReference type="SUPFAM" id="SSF53383">
    <property type="entry name" value="PLP-dependent transferases"/>
    <property type="match status" value="1"/>
</dbReference>
<dbReference type="PANTHER" id="PTHR43586:SF21">
    <property type="entry name" value="PYRIDOXAL PHOSPHATE (PLP)-DEPENDENT ASPARTATE AMINOTRANSFERASE SUPERFAMILY"/>
    <property type="match status" value="1"/>
</dbReference>
<name>A0A1B1CKD7_RHILE</name>
<organism evidence="3 4">
    <name type="scientific">Rhizobium leguminosarum</name>
    <dbReference type="NCBI Taxonomy" id="384"/>
    <lineage>
        <taxon>Bacteria</taxon>
        <taxon>Pseudomonadati</taxon>
        <taxon>Pseudomonadota</taxon>
        <taxon>Alphaproteobacteria</taxon>
        <taxon>Hyphomicrobiales</taxon>
        <taxon>Rhizobiaceae</taxon>
        <taxon>Rhizobium/Agrobacterium group</taxon>
        <taxon>Rhizobium</taxon>
    </lineage>
</organism>
<dbReference type="InterPro" id="IPR011340">
    <property type="entry name" value="Cys_dSase-rel"/>
</dbReference>
<dbReference type="Pfam" id="PF00266">
    <property type="entry name" value="Aminotran_5"/>
    <property type="match status" value="1"/>
</dbReference>
<dbReference type="OrthoDB" id="7592443at2"/>
<dbReference type="Gene3D" id="3.40.640.10">
    <property type="entry name" value="Type I PLP-dependent aspartate aminotransferase-like (Major domain)"/>
    <property type="match status" value="1"/>
</dbReference>
<dbReference type="InterPro" id="IPR015421">
    <property type="entry name" value="PyrdxlP-dep_Trfase_major"/>
</dbReference>
<gene>
    <name evidence="3" type="ORF">BA011_40585</name>
</gene>
<keyword evidence="3" id="KW-0614">Plasmid</keyword>
<keyword evidence="1" id="KW-0663">Pyridoxal phosphate</keyword>
<dbReference type="RefSeq" id="WP_065283709.1">
    <property type="nucleotide sequence ID" value="NZ_CP016288.1"/>
</dbReference>
<sequence length="408" mass="44430">MLFPIDAVRANFAALNSDQSTIYLDNPAGTLVPKCVIDAVATAMATASNNLGGFFRASLRADDVVNTAHSTAAQMLGAASADEIIIGANMTSLTFHLSRSIGLLMKAGDEIILTRMDHEGDVAPWLMMARDHDLVVKWLDVNRDSWRLEADDLALLLSERTAFVALNFASNVTGSINDIAVLVKCAKSVGALVYVDAVQYVPHRLPDVAALNCDFLACSSYKFYGPHLGIVWGRLDLLERMEAYKCRSVPNVLPIKFETGTPQTELQAGLTATGSYLASLGSEGSTLRERMLSGYAAFNAYEDDLTRRLIDGLKSFRGVTIHGIANLNEIEHRVPTVSFTHDRVSSHDIARELANKDICIWSGNNYALGLMQHIGLDEQEGVVRFGIAHYNTAAEIDQALAAVDRVLR</sequence>
<dbReference type="InterPro" id="IPR015424">
    <property type="entry name" value="PyrdxlP-dep_Trfase"/>
</dbReference>
<dbReference type="Proteomes" id="UP000092691">
    <property type="component" value="Plasmid unnamed7"/>
</dbReference>
<dbReference type="NCBIfam" id="TIGR01976">
    <property type="entry name" value="am_tr_V_VC1184"/>
    <property type="match status" value="1"/>
</dbReference>
<evidence type="ECO:0000313" key="3">
    <source>
        <dbReference type="EMBL" id="ANP90214.1"/>
    </source>
</evidence>
<dbReference type="EMBL" id="CP016288">
    <property type="protein sequence ID" value="ANP90214.1"/>
    <property type="molecule type" value="Genomic_DNA"/>
</dbReference>
<reference evidence="3 4" key="1">
    <citation type="submission" date="2016-06" db="EMBL/GenBank/DDBJ databases">
        <title>Microsymbionts genomes from the relict species Vavilovia formosa.</title>
        <authorList>
            <person name="Chirak E."/>
            <person name="Kimeklis A."/>
            <person name="Andronov E."/>
        </authorList>
    </citation>
    <scope>NUCLEOTIDE SEQUENCE [LARGE SCALE GENOMIC DNA]</scope>
    <source>
        <strain evidence="3 4">Vaf10</strain>
        <plasmid evidence="4">Plasmid unnamed7</plasmid>
    </source>
</reference>
<dbReference type="AlphaFoldDB" id="A0A1B1CKD7"/>
<dbReference type="PANTHER" id="PTHR43586">
    <property type="entry name" value="CYSTEINE DESULFURASE"/>
    <property type="match status" value="1"/>
</dbReference>
<dbReference type="InterPro" id="IPR000192">
    <property type="entry name" value="Aminotrans_V_dom"/>
</dbReference>
<proteinExistence type="predicted"/>
<accession>A0A1B1CKD7</accession>
<evidence type="ECO:0000259" key="2">
    <source>
        <dbReference type="Pfam" id="PF00266"/>
    </source>
</evidence>
<protein>
    <submittedName>
        <fullName evidence="3">Cysteine desulfurase-like protein</fullName>
    </submittedName>
</protein>
<geneLocation type="plasmid" evidence="3 4">
    <name>unnamed7</name>
</geneLocation>
<feature type="domain" description="Aminotransferase class V" evidence="2">
    <location>
        <begin position="22"/>
        <end position="398"/>
    </location>
</feature>
<evidence type="ECO:0000313" key="4">
    <source>
        <dbReference type="Proteomes" id="UP000092691"/>
    </source>
</evidence>
<dbReference type="Gene3D" id="3.90.1150.10">
    <property type="entry name" value="Aspartate Aminotransferase, domain 1"/>
    <property type="match status" value="1"/>
</dbReference>
<evidence type="ECO:0000256" key="1">
    <source>
        <dbReference type="ARBA" id="ARBA00022898"/>
    </source>
</evidence>